<dbReference type="Proteomes" id="UP000244248">
    <property type="component" value="Unassembled WGS sequence"/>
</dbReference>
<evidence type="ECO:0000313" key="6">
    <source>
        <dbReference type="Proteomes" id="UP000244248"/>
    </source>
</evidence>
<keyword evidence="2" id="KW-0238">DNA-binding</keyword>
<dbReference type="AlphaFoldDB" id="A0A2T5MB82"/>
<dbReference type="EMBL" id="QANS01000009">
    <property type="protein sequence ID" value="PTU28254.1"/>
    <property type="molecule type" value="Genomic_DNA"/>
</dbReference>
<dbReference type="InterPro" id="IPR036390">
    <property type="entry name" value="WH_DNA-bd_sf"/>
</dbReference>
<keyword evidence="1" id="KW-0805">Transcription regulation</keyword>
<accession>A0A2T5MB82</accession>
<evidence type="ECO:0000256" key="2">
    <source>
        <dbReference type="ARBA" id="ARBA00023125"/>
    </source>
</evidence>
<evidence type="ECO:0000259" key="4">
    <source>
        <dbReference type="PROSITE" id="PS50949"/>
    </source>
</evidence>
<dbReference type="OrthoDB" id="9028214at2"/>
<dbReference type="Gene3D" id="1.10.10.10">
    <property type="entry name" value="Winged helix-like DNA-binding domain superfamily/Winged helix DNA-binding domain"/>
    <property type="match status" value="1"/>
</dbReference>
<feature type="domain" description="HTH gntR-type" evidence="4">
    <location>
        <begin position="27"/>
        <end position="95"/>
    </location>
</feature>
<organism evidence="5 6">
    <name type="scientific">Stenotrophobium rhamnosiphilum</name>
    <dbReference type="NCBI Taxonomy" id="2029166"/>
    <lineage>
        <taxon>Bacteria</taxon>
        <taxon>Pseudomonadati</taxon>
        <taxon>Pseudomonadota</taxon>
        <taxon>Gammaproteobacteria</taxon>
        <taxon>Nevskiales</taxon>
        <taxon>Nevskiaceae</taxon>
        <taxon>Stenotrophobium</taxon>
    </lineage>
</organism>
<dbReference type="PANTHER" id="PTHR43537:SF5">
    <property type="entry name" value="UXU OPERON TRANSCRIPTIONAL REGULATOR"/>
    <property type="match status" value="1"/>
</dbReference>
<evidence type="ECO:0000256" key="1">
    <source>
        <dbReference type="ARBA" id="ARBA00023015"/>
    </source>
</evidence>
<dbReference type="RefSeq" id="WP_107941714.1">
    <property type="nucleotide sequence ID" value="NZ_QANS01000009.1"/>
</dbReference>
<dbReference type="InterPro" id="IPR000524">
    <property type="entry name" value="Tscrpt_reg_HTH_GntR"/>
</dbReference>
<dbReference type="SUPFAM" id="SSF46785">
    <property type="entry name" value="Winged helix' DNA-binding domain"/>
    <property type="match status" value="1"/>
</dbReference>
<dbReference type="Pfam" id="PF07729">
    <property type="entry name" value="FCD"/>
    <property type="match status" value="1"/>
</dbReference>
<dbReference type="PRINTS" id="PR00035">
    <property type="entry name" value="HTHGNTR"/>
</dbReference>
<comment type="caution">
    <text evidence="5">The sequence shown here is derived from an EMBL/GenBank/DDBJ whole genome shotgun (WGS) entry which is preliminary data.</text>
</comment>
<dbReference type="InterPro" id="IPR036388">
    <property type="entry name" value="WH-like_DNA-bd_sf"/>
</dbReference>
<dbReference type="InterPro" id="IPR008920">
    <property type="entry name" value="TF_FadR/GntR_C"/>
</dbReference>
<dbReference type="PANTHER" id="PTHR43537">
    <property type="entry name" value="TRANSCRIPTIONAL REGULATOR, GNTR FAMILY"/>
    <property type="match status" value="1"/>
</dbReference>
<dbReference type="Gene3D" id="1.20.120.530">
    <property type="entry name" value="GntR ligand-binding domain-like"/>
    <property type="match status" value="1"/>
</dbReference>
<dbReference type="SMART" id="SM00345">
    <property type="entry name" value="HTH_GNTR"/>
    <property type="match status" value="1"/>
</dbReference>
<dbReference type="SMART" id="SM00895">
    <property type="entry name" value="FCD"/>
    <property type="match status" value="1"/>
</dbReference>
<keyword evidence="6" id="KW-1185">Reference proteome</keyword>
<name>A0A2T5MB82_9GAMM</name>
<dbReference type="GO" id="GO:0003700">
    <property type="term" value="F:DNA-binding transcription factor activity"/>
    <property type="evidence" value="ECO:0007669"/>
    <property type="project" value="InterPro"/>
</dbReference>
<dbReference type="SUPFAM" id="SSF48008">
    <property type="entry name" value="GntR ligand-binding domain-like"/>
    <property type="match status" value="1"/>
</dbReference>
<reference evidence="5 6" key="1">
    <citation type="submission" date="2018-04" db="EMBL/GenBank/DDBJ databases">
        <title>Novel species isolated from glacier.</title>
        <authorList>
            <person name="Liu Q."/>
            <person name="Xin Y.-H."/>
        </authorList>
    </citation>
    <scope>NUCLEOTIDE SEQUENCE [LARGE SCALE GENOMIC DNA]</scope>
    <source>
        <strain evidence="5 6">GT1R17</strain>
    </source>
</reference>
<dbReference type="GO" id="GO:0003677">
    <property type="term" value="F:DNA binding"/>
    <property type="evidence" value="ECO:0007669"/>
    <property type="project" value="UniProtKB-KW"/>
</dbReference>
<proteinExistence type="predicted"/>
<keyword evidence="3" id="KW-0804">Transcription</keyword>
<dbReference type="Pfam" id="PF00392">
    <property type="entry name" value="GntR"/>
    <property type="match status" value="1"/>
</dbReference>
<dbReference type="InterPro" id="IPR011711">
    <property type="entry name" value="GntR_C"/>
</dbReference>
<evidence type="ECO:0000313" key="5">
    <source>
        <dbReference type="EMBL" id="PTU28254.1"/>
    </source>
</evidence>
<protein>
    <submittedName>
        <fullName evidence="5">FadR family transcriptional regulator</fullName>
    </submittedName>
</protein>
<gene>
    <name evidence="5" type="ORF">CJD38_17625</name>
</gene>
<evidence type="ECO:0000256" key="3">
    <source>
        <dbReference type="ARBA" id="ARBA00023163"/>
    </source>
</evidence>
<sequence length="253" mass="27739">MPVRSATKKSNIVRVSPEDASAVHGAQTLVQKAFLAVTNHIRVEKLKVGDRLPSEKSFADMLGVSRAVMREAFGALSALRLIDVGNGRVPRVRAMDGLALATSLDHAVNTAQITVLQVWDVRRTIELRTAVLAAEHRTDAEAEKIMYHAKAMRTHRKDFAVMAQHDFELHHAIAQASHNILFAQVVSSFSDLMTVSLPLAWATRNTAKERTVVLERHEAIAEAIANKDPEAAMLAMDSHFDGSVQNLLNAGIK</sequence>
<dbReference type="PROSITE" id="PS50949">
    <property type="entry name" value="HTH_GNTR"/>
    <property type="match status" value="1"/>
</dbReference>